<accession>A0A0C3Q2N4</accession>
<proteinExistence type="predicted"/>
<feature type="region of interest" description="Disordered" evidence="1">
    <location>
        <begin position="15"/>
        <end position="78"/>
    </location>
</feature>
<dbReference type="AlphaFoldDB" id="A0A0C3Q2N4"/>
<evidence type="ECO:0000256" key="1">
    <source>
        <dbReference type="SAM" id="MobiDB-lite"/>
    </source>
</evidence>
<dbReference type="HOGENOM" id="CLU_2623824_0_0_1"/>
<sequence length="78" mass="8292">MYFGRLLSLSSSVGAAAKNAYPTTPTPRTPSLTPKISSVAGLRSQMPRRIRSTGRSVSSTGLVVPSLRSPTRTERSNS</sequence>
<reference evidence="3" key="2">
    <citation type="submission" date="2015-01" db="EMBL/GenBank/DDBJ databases">
        <title>Evolutionary Origins and Diversification of the Mycorrhizal Mutualists.</title>
        <authorList>
            <consortium name="DOE Joint Genome Institute"/>
            <consortium name="Mycorrhizal Genomics Consortium"/>
            <person name="Kohler A."/>
            <person name="Kuo A."/>
            <person name="Nagy L.G."/>
            <person name="Floudas D."/>
            <person name="Copeland A."/>
            <person name="Barry K.W."/>
            <person name="Cichocki N."/>
            <person name="Veneault-Fourrey C."/>
            <person name="LaButti K."/>
            <person name="Lindquist E.A."/>
            <person name="Lipzen A."/>
            <person name="Lundell T."/>
            <person name="Morin E."/>
            <person name="Murat C."/>
            <person name="Riley R."/>
            <person name="Ohm R."/>
            <person name="Sun H."/>
            <person name="Tunlid A."/>
            <person name="Henrissat B."/>
            <person name="Grigoriev I.V."/>
            <person name="Hibbett D.S."/>
            <person name="Martin F."/>
        </authorList>
    </citation>
    <scope>NUCLEOTIDE SEQUENCE [LARGE SCALE GENOMIC DNA]</scope>
    <source>
        <strain evidence="3">MUT 4182</strain>
    </source>
</reference>
<evidence type="ECO:0000313" key="3">
    <source>
        <dbReference type="Proteomes" id="UP000054248"/>
    </source>
</evidence>
<dbReference type="EMBL" id="KN823429">
    <property type="protein sequence ID" value="KIO17106.1"/>
    <property type="molecule type" value="Genomic_DNA"/>
</dbReference>
<protein>
    <submittedName>
        <fullName evidence="2">Uncharacterized protein</fullName>
    </submittedName>
</protein>
<reference evidence="2 3" key="1">
    <citation type="submission" date="2014-04" db="EMBL/GenBank/DDBJ databases">
        <authorList>
            <consortium name="DOE Joint Genome Institute"/>
            <person name="Kuo A."/>
            <person name="Girlanda M."/>
            <person name="Perotto S."/>
            <person name="Kohler A."/>
            <person name="Nagy L.G."/>
            <person name="Floudas D."/>
            <person name="Copeland A."/>
            <person name="Barry K.W."/>
            <person name="Cichocki N."/>
            <person name="Veneault-Fourrey C."/>
            <person name="LaButti K."/>
            <person name="Lindquist E.A."/>
            <person name="Lipzen A."/>
            <person name="Lundell T."/>
            <person name="Morin E."/>
            <person name="Murat C."/>
            <person name="Sun H."/>
            <person name="Tunlid A."/>
            <person name="Henrissat B."/>
            <person name="Grigoriev I.V."/>
            <person name="Hibbett D.S."/>
            <person name="Martin F."/>
            <person name="Nordberg H.P."/>
            <person name="Cantor M.N."/>
            <person name="Hua S.X."/>
        </authorList>
    </citation>
    <scope>NUCLEOTIDE SEQUENCE [LARGE SCALE GENOMIC DNA]</scope>
    <source>
        <strain evidence="2 3">MUT 4182</strain>
    </source>
</reference>
<evidence type="ECO:0000313" key="2">
    <source>
        <dbReference type="EMBL" id="KIO17106.1"/>
    </source>
</evidence>
<organism evidence="2 3">
    <name type="scientific">Tulasnella calospora MUT 4182</name>
    <dbReference type="NCBI Taxonomy" id="1051891"/>
    <lineage>
        <taxon>Eukaryota</taxon>
        <taxon>Fungi</taxon>
        <taxon>Dikarya</taxon>
        <taxon>Basidiomycota</taxon>
        <taxon>Agaricomycotina</taxon>
        <taxon>Agaricomycetes</taxon>
        <taxon>Cantharellales</taxon>
        <taxon>Tulasnellaceae</taxon>
        <taxon>Tulasnella</taxon>
    </lineage>
</organism>
<name>A0A0C3Q2N4_9AGAM</name>
<dbReference type="Proteomes" id="UP000054248">
    <property type="component" value="Unassembled WGS sequence"/>
</dbReference>
<gene>
    <name evidence="2" type="ORF">M407DRAFT_246837</name>
</gene>
<keyword evidence="3" id="KW-1185">Reference proteome</keyword>